<reference evidence="7 9" key="2">
    <citation type="submission" date="2019-03" db="EMBL/GenBank/DDBJ databases">
        <authorList>
            <person name="He R.-H."/>
        </authorList>
    </citation>
    <scope>NUCLEOTIDE SEQUENCE [LARGE SCALE GENOMIC DNA]</scope>
    <source>
        <strain evidence="7 9">DSM 19624</strain>
    </source>
</reference>
<evidence type="ECO:0000313" key="7">
    <source>
        <dbReference type="EMBL" id="TFB32973.1"/>
    </source>
</evidence>
<dbReference type="PANTHER" id="PTHR43280:SF29">
    <property type="entry name" value="ARAC-FAMILY TRANSCRIPTIONAL REGULATOR"/>
    <property type="match status" value="1"/>
</dbReference>
<organism evidence="6 8">
    <name type="scientific">Pedobacter alluvionis</name>
    <dbReference type="NCBI Taxonomy" id="475253"/>
    <lineage>
        <taxon>Bacteria</taxon>
        <taxon>Pseudomonadati</taxon>
        <taxon>Bacteroidota</taxon>
        <taxon>Sphingobacteriia</taxon>
        <taxon>Sphingobacteriales</taxon>
        <taxon>Sphingobacteriaceae</taxon>
        <taxon>Pedobacter</taxon>
    </lineage>
</organism>
<keyword evidence="4" id="KW-1133">Transmembrane helix</keyword>
<feature type="transmembrane region" description="Helical" evidence="4">
    <location>
        <begin position="36"/>
        <end position="58"/>
    </location>
</feature>
<dbReference type="Gene3D" id="1.10.10.60">
    <property type="entry name" value="Homeodomain-like"/>
    <property type="match status" value="1"/>
</dbReference>
<dbReference type="SMART" id="SM00342">
    <property type="entry name" value="HTH_ARAC"/>
    <property type="match status" value="1"/>
</dbReference>
<name>A0A497XWQ0_9SPHI</name>
<keyword evidence="3" id="KW-0804">Transcription</keyword>
<feature type="domain" description="HTH araC/xylS-type" evidence="5">
    <location>
        <begin position="268"/>
        <end position="369"/>
    </location>
</feature>
<evidence type="ECO:0000313" key="6">
    <source>
        <dbReference type="EMBL" id="RLJ73382.1"/>
    </source>
</evidence>
<dbReference type="Pfam" id="PF12833">
    <property type="entry name" value="HTH_18"/>
    <property type="match status" value="1"/>
</dbReference>
<keyword evidence="9" id="KW-1185">Reference proteome</keyword>
<accession>A0A497XWQ0</accession>
<evidence type="ECO:0000256" key="2">
    <source>
        <dbReference type="ARBA" id="ARBA00023125"/>
    </source>
</evidence>
<dbReference type="PANTHER" id="PTHR43280">
    <property type="entry name" value="ARAC-FAMILY TRANSCRIPTIONAL REGULATOR"/>
    <property type="match status" value="1"/>
</dbReference>
<feature type="transmembrane region" description="Helical" evidence="4">
    <location>
        <begin position="70"/>
        <end position="88"/>
    </location>
</feature>
<feature type="transmembrane region" description="Helical" evidence="4">
    <location>
        <begin position="202"/>
        <end position="222"/>
    </location>
</feature>
<keyword evidence="2" id="KW-0238">DNA-binding</keyword>
<gene>
    <name evidence="6" type="ORF">BCL90_3536</name>
    <name evidence="7" type="ORF">E3V97_02735</name>
</gene>
<evidence type="ECO:0000313" key="9">
    <source>
        <dbReference type="Proteomes" id="UP000297429"/>
    </source>
</evidence>
<feature type="transmembrane region" description="Helical" evidence="4">
    <location>
        <begin position="134"/>
        <end position="155"/>
    </location>
</feature>
<dbReference type="OrthoDB" id="9779074at2"/>
<evidence type="ECO:0000313" key="8">
    <source>
        <dbReference type="Proteomes" id="UP000273898"/>
    </source>
</evidence>
<sequence>MNEPAIFPLIPYLLLLTGTVSAINIYIGFEYNKKDLFGKVINAFSIFVFFHAFYVFYLENFYIHERWLDRMMPFIFVYGPFLYFALRAMKGKTISTGRVLIHLIPFAIFFVIFIHSAIYGWYKDPHIFKPVMRISALCSVCSLLGYTFTGIFSNGSNAILQMKRKRNIVLVGGIMMLFVSMFFIAVSISIAKHGTAAQSSYVFRTTIYTFMLIITVLILGYLKNMFLKVHRADGERPLEEALDKDATPLYAKSKLSDLQLQEYTSRLNDLMDAQKPYLDPSLSLENLALQLKIPAHHLTQTLNLQLQTNFTSFVNKHRIAYACHMLDNKSGSKLTIEQLAFASGFNSKISFNRNFKLLVSLTPSEYLQEVTST</sequence>
<dbReference type="Proteomes" id="UP000273898">
    <property type="component" value="Unassembled WGS sequence"/>
</dbReference>
<dbReference type="Proteomes" id="UP000297429">
    <property type="component" value="Unassembled WGS sequence"/>
</dbReference>
<comment type="caution">
    <text evidence="6">The sequence shown here is derived from an EMBL/GenBank/DDBJ whole genome shotgun (WGS) entry which is preliminary data.</text>
</comment>
<feature type="transmembrane region" description="Helical" evidence="4">
    <location>
        <begin position="6"/>
        <end position="29"/>
    </location>
</feature>
<dbReference type="EMBL" id="SOPX01000001">
    <property type="protein sequence ID" value="TFB32973.1"/>
    <property type="molecule type" value="Genomic_DNA"/>
</dbReference>
<dbReference type="InterPro" id="IPR009057">
    <property type="entry name" value="Homeodomain-like_sf"/>
</dbReference>
<keyword evidence="4" id="KW-0472">Membrane</keyword>
<dbReference type="EMBL" id="RCCK01000013">
    <property type="protein sequence ID" value="RLJ73382.1"/>
    <property type="molecule type" value="Genomic_DNA"/>
</dbReference>
<proteinExistence type="predicted"/>
<keyword evidence="1" id="KW-0805">Transcription regulation</keyword>
<dbReference type="AlphaFoldDB" id="A0A497XWQ0"/>
<dbReference type="InterPro" id="IPR018060">
    <property type="entry name" value="HTH_AraC"/>
</dbReference>
<dbReference type="PROSITE" id="PS00041">
    <property type="entry name" value="HTH_ARAC_FAMILY_1"/>
    <property type="match status" value="1"/>
</dbReference>
<dbReference type="GO" id="GO:0043565">
    <property type="term" value="F:sequence-specific DNA binding"/>
    <property type="evidence" value="ECO:0007669"/>
    <property type="project" value="InterPro"/>
</dbReference>
<dbReference type="InterPro" id="IPR018062">
    <property type="entry name" value="HTH_AraC-typ_CS"/>
</dbReference>
<protein>
    <submittedName>
        <fullName evidence="6">AraC family transcriptional regulator</fullName>
    </submittedName>
</protein>
<dbReference type="GO" id="GO:0003700">
    <property type="term" value="F:DNA-binding transcription factor activity"/>
    <property type="evidence" value="ECO:0007669"/>
    <property type="project" value="InterPro"/>
</dbReference>
<reference evidence="6 8" key="1">
    <citation type="submission" date="2018-10" db="EMBL/GenBank/DDBJ databases">
        <title>Genomic Encyclopedia of Archaeal and Bacterial Type Strains, Phase II (KMG-II): from individual species to whole genera.</title>
        <authorList>
            <person name="Goeker M."/>
        </authorList>
    </citation>
    <scope>NUCLEOTIDE SEQUENCE [LARGE SCALE GENOMIC DNA]</scope>
    <source>
        <strain evidence="6 8">DSM 19624</strain>
    </source>
</reference>
<feature type="transmembrane region" description="Helical" evidence="4">
    <location>
        <begin position="100"/>
        <end position="122"/>
    </location>
</feature>
<keyword evidence="4" id="KW-0812">Transmembrane</keyword>
<dbReference type="PROSITE" id="PS01124">
    <property type="entry name" value="HTH_ARAC_FAMILY_2"/>
    <property type="match status" value="1"/>
</dbReference>
<evidence type="ECO:0000259" key="5">
    <source>
        <dbReference type="PROSITE" id="PS01124"/>
    </source>
</evidence>
<evidence type="ECO:0000256" key="3">
    <source>
        <dbReference type="ARBA" id="ARBA00023163"/>
    </source>
</evidence>
<evidence type="ECO:0000256" key="1">
    <source>
        <dbReference type="ARBA" id="ARBA00023015"/>
    </source>
</evidence>
<feature type="transmembrane region" description="Helical" evidence="4">
    <location>
        <begin position="167"/>
        <end position="190"/>
    </location>
</feature>
<evidence type="ECO:0000256" key="4">
    <source>
        <dbReference type="SAM" id="Phobius"/>
    </source>
</evidence>
<dbReference type="RefSeq" id="WP_121285179.1">
    <property type="nucleotide sequence ID" value="NZ_RCCK01000013.1"/>
</dbReference>
<dbReference type="SUPFAM" id="SSF46689">
    <property type="entry name" value="Homeodomain-like"/>
    <property type="match status" value="1"/>
</dbReference>